<dbReference type="CDD" id="cd22919">
    <property type="entry name" value="HFD_CENP-S"/>
    <property type="match status" value="1"/>
</dbReference>
<accession>A0A9P4VS61</accession>
<evidence type="ECO:0000313" key="6">
    <source>
        <dbReference type="Proteomes" id="UP000799429"/>
    </source>
</evidence>
<evidence type="ECO:0000256" key="4">
    <source>
        <dbReference type="ARBA" id="ARBA00023204"/>
    </source>
</evidence>
<evidence type="ECO:0000256" key="1">
    <source>
        <dbReference type="ARBA" id="ARBA00006612"/>
    </source>
</evidence>
<dbReference type="PANTHER" id="PTHR22980">
    <property type="entry name" value="CORTISTATIN"/>
    <property type="match status" value="1"/>
</dbReference>
<dbReference type="GO" id="GO:0031297">
    <property type="term" value="P:replication fork processing"/>
    <property type="evidence" value="ECO:0007669"/>
    <property type="project" value="TreeGrafter"/>
</dbReference>
<dbReference type="Proteomes" id="UP000799429">
    <property type="component" value="Unassembled WGS sequence"/>
</dbReference>
<name>A0A9P4VS61_9PEZI</name>
<dbReference type="GO" id="GO:0046982">
    <property type="term" value="F:protein heterodimerization activity"/>
    <property type="evidence" value="ECO:0007669"/>
    <property type="project" value="InterPro"/>
</dbReference>
<proteinExistence type="inferred from homology"/>
<dbReference type="InterPro" id="IPR029003">
    <property type="entry name" value="CENP-S/Mhf1"/>
</dbReference>
<dbReference type="EMBL" id="MU006094">
    <property type="protein sequence ID" value="KAF2839547.1"/>
    <property type="molecule type" value="Genomic_DNA"/>
</dbReference>
<dbReference type="GO" id="GO:0006281">
    <property type="term" value="P:DNA repair"/>
    <property type="evidence" value="ECO:0007669"/>
    <property type="project" value="UniProtKB-KW"/>
</dbReference>
<keyword evidence="2" id="KW-0227">DNA damage</keyword>
<organism evidence="5 6">
    <name type="scientific">Patellaria atrata CBS 101060</name>
    <dbReference type="NCBI Taxonomy" id="1346257"/>
    <lineage>
        <taxon>Eukaryota</taxon>
        <taxon>Fungi</taxon>
        <taxon>Dikarya</taxon>
        <taxon>Ascomycota</taxon>
        <taxon>Pezizomycotina</taxon>
        <taxon>Dothideomycetes</taxon>
        <taxon>Dothideomycetes incertae sedis</taxon>
        <taxon>Patellariales</taxon>
        <taxon>Patellariaceae</taxon>
        <taxon>Patellaria</taxon>
    </lineage>
</organism>
<dbReference type="Pfam" id="PF15630">
    <property type="entry name" value="CENP-S"/>
    <property type="match status" value="1"/>
</dbReference>
<keyword evidence="3" id="KW-0238">DNA-binding</keyword>
<gene>
    <name evidence="5" type="ORF">M501DRAFT_908239</name>
</gene>
<dbReference type="OrthoDB" id="1872155at2759"/>
<sequence length="100" mass="10825">LQRLKSALWYSIGQLVDHTTLSSTTATNATPQFIGALTELVWTQIGSASRDLEMFAKHAGRATVATDDVLLLARRNEGLEALLRGFVEELRGKAGKGKGK</sequence>
<dbReference type="AlphaFoldDB" id="A0A9P4VS61"/>
<dbReference type="GO" id="GO:0003682">
    <property type="term" value="F:chromatin binding"/>
    <property type="evidence" value="ECO:0007669"/>
    <property type="project" value="TreeGrafter"/>
</dbReference>
<feature type="non-terminal residue" evidence="5">
    <location>
        <position position="100"/>
    </location>
</feature>
<comment type="caution">
    <text evidence="5">The sequence shown here is derived from an EMBL/GenBank/DDBJ whole genome shotgun (WGS) entry which is preliminary data.</text>
</comment>
<dbReference type="PANTHER" id="PTHR22980:SF0">
    <property type="entry name" value="CENTROMERE PROTEIN S"/>
    <property type="match status" value="1"/>
</dbReference>
<protein>
    <recommendedName>
        <fullName evidence="7">Apoptosis-inducing TAF9-like domain 1 family protein</fullName>
    </recommendedName>
</protein>
<evidence type="ECO:0008006" key="7">
    <source>
        <dbReference type="Google" id="ProtNLM"/>
    </source>
</evidence>
<evidence type="ECO:0000313" key="5">
    <source>
        <dbReference type="EMBL" id="KAF2839547.1"/>
    </source>
</evidence>
<dbReference type="GO" id="GO:0003677">
    <property type="term" value="F:DNA binding"/>
    <property type="evidence" value="ECO:0007669"/>
    <property type="project" value="UniProtKB-KW"/>
</dbReference>
<keyword evidence="6" id="KW-1185">Reference proteome</keyword>
<feature type="non-terminal residue" evidence="5">
    <location>
        <position position="1"/>
    </location>
</feature>
<dbReference type="SUPFAM" id="SSF47113">
    <property type="entry name" value="Histone-fold"/>
    <property type="match status" value="1"/>
</dbReference>
<keyword evidence="4" id="KW-0234">DNA repair</keyword>
<dbReference type="GO" id="GO:0000712">
    <property type="term" value="P:resolution of meiotic recombination intermediates"/>
    <property type="evidence" value="ECO:0007669"/>
    <property type="project" value="TreeGrafter"/>
</dbReference>
<reference evidence="5" key="1">
    <citation type="journal article" date="2020" name="Stud. Mycol.">
        <title>101 Dothideomycetes genomes: a test case for predicting lifestyles and emergence of pathogens.</title>
        <authorList>
            <person name="Haridas S."/>
            <person name="Albert R."/>
            <person name="Binder M."/>
            <person name="Bloem J."/>
            <person name="Labutti K."/>
            <person name="Salamov A."/>
            <person name="Andreopoulos B."/>
            <person name="Baker S."/>
            <person name="Barry K."/>
            <person name="Bills G."/>
            <person name="Bluhm B."/>
            <person name="Cannon C."/>
            <person name="Castanera R."/>
            <person name="Culley D."/>
            <person name="Daum C."/>
            <person name="Ezra D."/>
            <person name="Gonzalez J."/>
            <person name="Henrissat B."/>
            <person name="Kuo A."/>
            <person name="Liang C."/>
            <person name="Lipzen A."/>
            <person name="Lutzoni F."/>
            <person name="Magnuson J."/>
            <person name="Mondo S."/>
            <person name="Nolan M."/>
            <person name="Ohm R."/>
            <person name="Pangilinan J."/>
            <person name="Park H.-J."/>
            <person name="Ramirez L."/>
            <person name="Alfaro M."/>
            <person name="Sun H."/>
            <person name="Tritt A."/>
            <person name="Yoshinaga Y."/>
            <person name="Zwiers L.-H."/>
            <person name="Turgeon B."/>
            <person name="Goodwin S."/>
            <person name="Spatafora J."/>
            <person name="Crous P."/>
            <person name="Grigoriev I."/>
        </authorList>
    </citation>
    <scope>NUCLEOTIDE SEQUENCE</scope>
    <source>
        <strain evidence="5">CBS 101060</strain>
    </source>
</reference>
<dbReference type="InterPro" id="IPR009072">
    <property type="entry name" value="Histone-fold"/>
</dbReference>
<evidence type="ECO:0000256" key="3">
    <source>
        <dbReference type="ARBA" id="ARBA00023125"/>
    </source>
</evidence>
<dbReference type="GO" id="GO:0071821">
    <property type="term" value="C:FANCM-MHF complex"/>
    <property type="evidence" value="ECO:0007669"/>
    <property type="project" value="InterPro"/>
</dbReference>
<evidence type="ECO:0000256" key="2">
    <source>
        <dbReference type="ARBA" id="ARBA00022763"/>
    </source>
</evidence>
<comment type="similarity">
    <text evidence="1">Belongs to the TAF9 family. CENP-S/MHF1 subfamily.</text>
</comment>
<dbReference type="Gene3D" id="1.10.20.10">
    <property type="entry name" value="Histone, subunit A"/>
    <property type="match status" value="1"/>
</dbReference>